<dbReference type="Pfam" id="PF08308">
    <property type="entry name" value="PEGA"/>
    <property type="match status" value="1"/>
</dbReference>
<evidence type="ECO:0000259" key="1">
    <source>
        <dbReference type="Pfam" id="PF08308"/>
    </source>
</evidence>
<name>A0A1F8BK38_9BACT</name>
<evidence type="ECO:0000313" key="2">
    <source>
        <dbReference type="EMBL" id="OGM64437.1"/>
    </source>
</evidence>
<gene>
    <name evidence="2" type="ORF">A2893_01040</name>
</gene>
<feature type="domain" description="PEGA" evidence="1">
    <location>
        <begin position="45"/>
        <end position="107"/>
    </location>
</feature>
<accession>A0A1F8BK38</accession>
<evidence type="ECO:0000313" key="3">
    <source>
        <dbReference type="Proteomes" id="UP000176725"/>
    </source>
</evidence>
<dbReference type="AlphaFoldDB" id="A0A1F8BK38"/>
<dbReference type="Proteomes" id="UP000176725">
    <property type="component" value="Unassembled WGS sequence"/>
</dbReference>
<proteinExistence type="predicted"/>
<dbReference type="SUPFAM" id="SSF75011">
    <property type="entry name" value="3-carboxy-cis,cis-mucoante lactonizing enzyme"/>
    <property type="match status" value="1"/>
</dbReference>
<dbReference type="InterPro" id="IPR013229">
    <property type="entry name" value="PEGA"/>
</dbReference>
<organism evidence="2 3">
    <name type="scientific">Candidatus Woesebacteria bacterium RIFCSPLOWO2_01_FULL_39_25</name>
    <dbReference type="NCBI Taxonomy" id="1802521"/>
    <lineage>
        <taxon>Bacteria</taxon>
        <taxon>Candidatus Woeseibacteriota</taxon>
    </lineage>
</organism>
<comment type="caution">
    <text evidence="2">The sequence shown here is derived from an EMBL/GenBank/DDBJ whole genome shotgun (WGS) entry which is preliminary data.</text>
</comment>
<reference evidence="2 3" key="1">
    <citation type="journal article" date="2016" name="Nat. Commun.">
        <title>Thousands of microbial genomes shed light on interconnected biogeochemical processes in an aquifer system.</title>
        <authorList>
            <person name="Anantharaman K."/>
            <person name="Brown C.T."/>
            <person name="Hug L.A."/>
            <person name="Sharon I."/>
            <person name="Castelle C.J."/>
            <person name="Probst A.J."/>
            <person name="Thomas B.C."/>
            <person name="Singh A."/>
            <person name="Wilkins M.J."/>
            <person name="Karaoz U."/>
            <person name="Brodie E.L."/>
            <person name="Williams K.H."/>
            <person name="Hubbard S.S."/>
            <person name="Banfield J.F."/>
        </authorList>
    </citation>
    <scope>NUCLEOTIDE SEQUENCE [LARGE SCALE GENOMIC DNA]</scope>
</reference>
<dbReference type="EMBL" id="MGHH01000010">
    <property type="protein sequence ID" value="OGM64437.1"/>
    <property type="molecule type" value="Genomic_DNA"/>
</dbReference>
<protein>
    <recommendedName>
        <fullName evidence="1">PEGA domain-containing protein</fullName>
    </recommendedName>
</protein>
<dbReference type="STRING" id="1802521.A2893_01040"/>
<sequence length="414" mass="46084">MVKIRLLLLFLTILVVGVVGTIAFQYARGYRLNQETLEFSPNGLFVIKSDPDAAQVFVDGTLKAATNANFPLLPGTYDISVRKDGYISWTKRLTFKAEDVTEATAHLFRIAPSLSTTTFSGVEAPLLSPDLAKLSYVVPINQNNQDAEGLWIMETLNLPLGFAREPRRITDGNLLGSSWVFSPDTREILLTTTTGVFLLDTSSFTPQSQRVNVSAQRLEILNEWEKELAKRLAAQMRKLPDEIQDILSRKASNIVFSPDKDMVSYTASGSATIPNKLIPELPGSSTQPEDRGLKSGFTYVYDIEEDRNFLIDKKEIVLLGSLHYVDEGKPINWNTLVEETKRTMSWYPTSRHLIVAEEGKITIADYDGTNRQVVYSGAYVVPHAYPTLSLDRLLILTNLGANSSPPNLYSLGIK</sequence>